<dbReference type="AlphaFoldDB" id="A0A1F6AN93"/>
<organism evidence="4 5">
    <name type="scientific">Candidatus Gottesmanbacteria bacterium RIFCSPLOWO2_01_FULL_39_12b</name>
    <dbReference type="NCBI Taxonomy" id="1798388"/>
    <lineage>
        <taxon>Bacteria</taxon>
        <taxon>Candidatus Gottesmaniibacteriota</taxon>
    </lineage>
</organism>
<evidence type="ECO:0000259" key="3">
    <source>
        <dbReference type="SMART" id="SM00776"/>
    </source>
</evidence>
<feature type="transmembrane region" description="Helical" evidence="2">
    <location>
        <begin position="57"/>
        <end position="75"/>
    </location>
</feature>
<feature type="transmembrane region" description="Helical" evidence="2">
    <location>
        <begin position="430"/>
        <end position="447"/>
    </location>
</feature>
<evidence type="ECO:0000256" key="2">
    <source>
        <dbReference type="SAM" id="Phobius"/>
    </source>
</evidence>
<feature type="transmembrane region" description="Helical" evidence="2">
    <location>
        <begin position="239"/>
        <end position="260"/>
    </location>
</feature>
<dbReference type="SMART" id="SM00776">
    <property type="entry name" value="NPCBM"/>
    <property type="match status" value="1"/>
</dbReference>
<dbReference type="SUPFAM" id="SSF49785">
    <property type="entry name" value="Galactose-binding domain-like"/>
    <property type="match status" value="1"/>
</dbReference>
<feature type="domain" description="Glycosyl hydrolase family 98 putative carbohydrate-binding module" evidence="3">
    <location>
        <begin position="475"/>
        <end position="621"/>
    </location>
</feature>
<dbReference type="InterPro" id="IPR038637">
    <property type="entry name" value="NPCBM_sf"/>
</dbReference>
<dbReference type="Pfam" id="PF08305">
    <property type="entry name" value="NPCBM"/>
    <property type="match status" value="1"/>
</dbReference>
<comment type="caution">
    <text evidence="4">The sequence shown here is derived from an EMBL/GenBank/DDBJ whole genome shotgun (WGS) entry which is preliminary data.</text>
</comment>
<gene>
    <name evidence="4" type="ORF">A2960_04130</name>
</gene>
<feature type="transmembrane region" description="Helical" evidence="2">
    <location>
        <begin position="161"/>
        <end position="179"/>
    </location>
</feature>
<dbReference type="InterPro" id="IPR013222">
    <property type="entry name" value="Glyco_hyd_98_carb-bd"/>
</dbReference>
<proteinExistence type="predicted"/>
<feature type="compositionally biased region" description="Polar residues" evidence="1">
    <location>
        <begin position="134"/>
        <end position="152"/>
    </location>
</feature>
<name>A0A1F6AN93_9BACT</name>
<feature type="transmembrane region" description="Helical" evidence="2">
    <location>
        <begin position="87"/>
        <end position="112"/>
    </location>
</feature>
<dbReference type="InterPro" id="IPR008979">
    <property type="entry name" value="Galactose-bd-like_sf"/>
</dbReference>
<evidence type="ECO:0000313" key="4">
    <source>
        <dbReference type="EMBL" id="OGG26154.1"/>
    </source>
</evidence>
<feature type="region of interest" description="Disordered" evidence="1">
    <location>
        <begin position="126"/>
        <end position="152"/>
    </location>
</feature>
<feature type="transmembrane region" description="Helical" evidence="2">
    <location>
        <begin position="312"/>
        <end position="332"/>
    </location>
</feature>
<feature type="transmembrane region" description="Helical" evidence="2">
    <location>
        <begin position="338"/>
        <end position="355"/>
    </location>
</feature>
<evidence type="ECO:0000256" key="1">
    <source>
        <dbReference type="SAM" id="MobiDB-lite"/>
    </source>
</evidence>
<dbReference type="EMBL" id="MFJR01000013">
    <property type="protein sequence ID" value="OGG26154.1"/>
    <property type="molecule type" value="Genomic_DNA"/>
</dbReference>
<feature type="transmembrane region" description="Helical" evidence="2">
    <location>
        <begin position="453"/>
        <end position="475"/>
    </location>
</feature>
<evidence type="ECO:0000313" key="5">
    <source>
        <dbReference type="Proteomes" id="UP000176609"/>
    </source>
</evidence>
<protein>
    <recommendedName>
        <fullName evidence="3">Glycosyl hydrolase family 98 putative carbohydrate-binding module domain-containing protein</fullName>
    </recommendedName>
</protein>
<accession>A0A1F6AN93</accession>
<feature type="transmembrane region" description="Helical" evidence="2">
    <location>
        <begin position="389"/>
        <end position="409"/>
    </location>
</feature>
<feature type="transmembrane region" description="Helical" evidence="2">
    <location>
        <begin position="208"/>
        <end position="232"/>
    </location>
</feature>
<keyword evidence="2" id="KW-0812">Transmembrane</keyword>
<sequence length="621" mass="71125">MPSLFLILFIGLATRLLLVGNPGFLADIAFWKSWSLAALDHGFVWTTYNSNINYPPGFIYILYLMGKIYSFLGNPHDYNSYWSQNNFGFLFASKSIAIISDVLVTLIIYWFFSHFSRVIPSPPAGGSRNLGHQAASSRSQRLLDPSTPSQSSVARDDKLRLFFSAIFFLNPIVILDSAVWGQVESFGILWTLLAIILIFNRRPLPATIFFTVGILMKLQNIIYIPLYFLFIFRYFDLRTVFKSLAVATATFFMVNLPFVLANEMKQVLYLMTVNSDYFPWMSLNAHNLWWIVSGASGMEVTDRITVFGISNAKTIGLLIFSGIYFLLCLLIYRKPTPRNFLLVLLMAILAFFLFTTESHERYSYPVIILLLFLYPFLERKTNNVQKYFWFVYLLLSLAIFFNIHTGLVINYPQNGIGILTKITTSQLTLLNSYVFILGFILLLPYIFSEMSYWFITIPFLIIVSGITLSNASYFFKRKVSLTAFKPVIEKQDYGTPQINKAVNSIQGWKSWSRLSGNYFYYNKGFGSHANSHLVFDINRKFNKFTTDFGVDTESSTLASVVFKIYGDNTELYTSSKMGRFDFPQHAEINVKGVKHLELTITDAGDGINNDHADWLNPVLYK</sequence>
<dbReference type="Gene3D" id="2.60.120.1060">
    <property type="entry name" value="NPCBM/NEW2 domain"/>
    <property type="match status" value="1"/>
</dbReference>
<dbReference type="Proteomes" id="UP000176609">
    <property type="component" value="Unassembled WGS sequence"/>
</dbReference>
<keyword evidence="2" id="KW-1133">Transmembrane helix</keyword>
<reference evidence="4 5" key="1">
    <citation type="journal article" date="2016" name="Nat. Commun.">
        <title>Thousands of microbial genomes shed light on interconnected biogeochemical processes in an aquifer system.</title>
        <authorList>
            <person name="Anantharaman K."/>
            <person name="Brown C.T."/>
            <person name="Hug L.A."/>
            <person name="Sharon I."/>
            <person name="Castelle C.J."/>
            <person name="Probst A.J."/>
            <person name="Thomas B.C."/>
            <person name="Singh A."/>
            <person name="Wilkins M.J."/>
            <person name="Karaoz U."/>
            <person name="Brodie E.L."/>
            <person name="Williams K.H."/>
            <person name="Hubbard S.S."/>
            <person name="Banfield J.F."/>
        </authorList>
    </citation>
    <scope>NUCLEOTIDE SEQUENCE [LARGE SCALE GENOMIC DNA]</scope>
</reference>
<keyword evidence="2" id="KW-0472">Membrane</keyword>